<dbReference type="InterPro" id="IPR058807">
    <property type="entry name" value="ScoMcrA_N"/>
</dbReference>
<dbReference type="GO" id="GO:0005524">
    <property type="term" value="F:ATP binding"/>
    <property type="evidence" value="ECO:0007669"/>
    <property type="project" value="InterPro"/>
</dbReference>
<dbReference type="SMART" id="SM00382">
    <property type="entry name" value="AAA"/>
    <property type="match status" value="1"/>
</dbReference>
<dbReference type="Pfam" id="PF26345">
    <property type="entry name" value="ScoMcrA_N"/>
    <property type="match status" value="1"/>
</dbReference>
<dbReference type="InterPro" id="IPR003593">
    <property type="entry name" value="AAA+_ATPase"/>
</dbReference>
<accession>A0A073IVX1</accession>
<keyword evidence="3" id="KW-1185">Reference proteome</keyword>
<dbReference type="InterPro" id="IPR011704">
    <property type="entry name" value="ATPase_dyneun-rel_AAA"/>
</dbReference>
<evidence type="ECO:0000313" key="3">
    <source>
        <dbReference type="Proteomes" id="UP000027746"/>
    </source>
</evidence>
<evidence type="ECO:0000259" key="1">
    <source>
        <dbReference type="SMART" id="SM00382"/>
    </source>
</evidence>
<protein>
    <recommendedName>
        <fullName evidence="1">AAA+ ATPase domain-containing protein</fullName>
    </recommendedName>
</protein>
<dbReference type="PANTHER" id="PTHR37291:SF1">
    <property type="entry name" value="TYPE IV METHYL-DIRECTED RESTRICTION ENZYME ECOKMCRB SUBUNIT"/>
    <property type="match status" value="1"/>
</dbReference>
<dbReference type="Pfam" id="PF07728">
    <property type="entry name" value="AAA_5"/>
    <property type="match status" value="1"/>
</dbReference>
<proteinExistence type="predicted"/>
<feature type="domain" description="AAA+ ATPase" evidence="1">
    <location>
        <begin position="304"/>
        <end position="684"/>
    </location>
</feature>
<dbReference type="EMBL" id="JAMD01000022">
    <property type="protein sequence ID" value="KEJ93934.1"/>
    <property type="molecule type" value="Genomic_DNA"/>
</dbReference>
<dbReference type="InterPro" id="IPR052934">
    <property type="entry name" value="Methyl-DNA_Rec/Restrict_Enz"/>
</dbReference>
<comment type="caution">
    <text evidence="2">The sequence shown here is derived from an EMBL/GenBank/DDBJ whole genome shotgun (WGS) entry which is preliminary data.</text>
</comment>
<dbReference type="AlphaFoldDB" id="A0A073IVX1"/>
<dbReference type="SUPFAM" id="SSF52540">
    <property type="entry name" value="P-loop containing nucleoside triphosphate hydrolases"/>
    <property type="match status" value="1"/>
</dbReference>
<name>A0A073IVX1_9RHOB</name>
<dbReference type="PANTHER" id="PTHR37291">
    <property type="entry name" value="5-METHYLCYTOSINE-SPECIFIC RESTRICTION ENZYME B"/>
    <property type="match status" value="1"/>
</dbReference>
<dbReference type="InterPro" id="IPR027417">
    <property type="entry name" value="P-loop_NTPase"/>
</dbReference>
<sequence>MDDCDAQGLEAFLQKRSFGKPQVWTTRPVAEAGHDDSEAQRYPAKAIVAAAVANLPDGPALSAKEFFNGFGESQSFERLKELGFELIDNREKDKQPADFSRQNVEAAMVAYDAYVFDGSQKEVFDAFGDPRDYWVRSTRRTATQPYPTKPLVGFLLGKTTLNGGWGQKSDAAARLHNAGYIIVDQDNTPVEPPERYSHLIRDADRIRACALNYHIEPAREEGQAFVTIKAGELGKEIGLQNSHPNICSALLGSKFQEMTGLPKPTYTEPQPSSTTEFTYQLTRTPGATTPETILRPEQGLDMEQAKNLILYGPPGTGKTHATATEALRLCGEEVPQDRKAVMEAYNRLKAEKRIEFVTFHQSMSYEDFVEGRQPTTDAEGDSSSGTGFRLQTVPGVIRRMAEQAQFGGSESTGDDDFSLEGRQVFKMSIAAGKDPSEQYLFDEAISEGHTLLGWEDIDFSDPKYTDPEEILKICRAEGRREGPVTKQSGQVALVDAFRNQVQVGDILIVSKGNSLFRAIGEVTGEYEYKQRDNQKYCHRRSVNWLWVDRQGLPVSDLYGSNFTMRSIYRLGESKLKKPALLRLINSVNEEAVLEQLPHVLIIDEINRANISKVFGELITLIEPDKRLGMENALKVRLPYSGEDFGLPSNLHILGTMNTADRSIALLDTALRRRFEFKEIEPDPETLHDAAQLCGLDLPKILRVINDRIEYLYDREHRIGHAYFIGCASREGVDETMRHKVIPLLAEYFFEDWHKVAAVLGDAEAHEGPITGGFLKRELLEAPPGMDSDADGPTRFRWSLKDADEGFDYARLMA</sequence>
<gene>
    <name evidence="2" type="ORF">SUH3_12165</name>
</gene>
<dbReference type="GO" id="GO:0016887">
    <property type="term" value="F:ATP hydrolysis activity"/>
    <property type="evidence" value="ECO:0007669"/>
    <property type="project" value="InterPro"/>
</dbReference>
<evidence type="ECO:0000313" key="2">
    <source>
        <dbReference type="EMBL" id="KEJ93934.1"/>
    </source>
</evidence>
<dbReference type="Proteomes" id="UP000027746">
    <property type="component" value="Unassembled WGS sequence"/>
</dbReference>
<organism evidence="2 3">
    <name type="scientific">Pseudosulfitobacter pseudonitzschiae</name>
    <dbReference type="NCBI Taxonomy" id="1402135"/>
    <lineage>
        <taxon>Bacteria</taxon>
        <taxon>Pseudomonadati</taxon>
        <taxon>Pseudomonadota</taxon>
        <taxon>Alphaproteobacteria</taxon>
        <taxon>Rhodobacterales</taxon>
        <taxon>Roseobacteraceae</taxon>
        <taxon>Pseudosulfitobacter</taxon>
    </lineage>
</organism>
<reference evidence="2 3" key="1">
    <citation type="submission" date="2014-01" db="EMBL/GenBank/DDBJ databases">
        <title>Sulfitobacter sp. H3 (MCCC 1A00686) Genome Sequencing.</title>
        <authorList>
            <person name="Lai Q."/>
            <person name="Hong Z."/>
        </authorList>
    </citation>
    <scope>NUCLEOTIDE SEQUENCE [LARGE SCALE GENOMIC DNA]</scope>
    <source>
        <strain evidence="2 3">H3</strain>
    </source>
</reference>
<dbReference type="Gene3D" id="3.40.50.300">
    <property type="entry name" value="P-loop containing nucleotide triphosphate hydrolases"/>
    <property type="match status" value="2"/>
</dbReference>